<reference evidence="8 9" key="1">
    <citation type="journal article" date="2020" name="Nat. Commun.">
        <title>Genome of Tripterygium wilfordii and identification of cytochrome P450 involved in triptolide biosynthesis.</title>
        <authorList>
            <person name="Tu L."/>
            <person name="Su P."/>
            <person name="Zhang Z."/>
            <person name="Gao L."/>
            <person name="Wang J."/>
            <person name="Hu T."/>
            <person name="Zhou J."/>
            <person name="Zhang Y."/>
            <person name="Zhao Y."/>
            <person name="Liu Y."/>
            <person name="Song Y."/>
            <person name="Tong Y."/>
            <person name="Lu Y."/>
            <person name="Yang J."/>
            <person name="Xu C."/>
            <person name="Jia M."/>
            <person name="Peters R.J."/>
            <person name="Huang L."/>
            <person name="Gao W."/>
        </authorList>
    </citation>
    <scope>NUCLEOTIDE SEQUENCE [LARGE SCALE GENOMIC DNA]</scope>
    <source>
        <strain evidence="9">cv. XIE 37</strain>
        <tissue evidence="8">Leaf</tissue>
    </source>
</reference>
<dbReference type="Proteomes" id="UP000593562">
    <property type="component" value="Unassembled WGS sequence"/>
</dbReference>
<name>A0A7J7BUG3_TRIWF</name>
<dbReference type="OrthoDB" id="1093223at2759"/>
<feature type="region of interest" description="Disordered" evidence="6">
    <location>
        <begin position="90"/>
        <end position="211"/>
    </location>
</feature>
<keyword evidence="3" id="KW-0238">DNA-binding</keyword>
<dbReference type="AlphaFoldDB" id="A0A7J7BUG3"/>
<keyword evidence="9" id="KW-1185">Reference proteome</keyword>
<keyword evidence="4" id="KW-0804">Transcription</keyword>
<evidence type="ECO:0000256" key="5">
    <source>
        <dbReference type="ARBA" id="ARBA00023242"/>
    </source>
</evidence>
<keyword evidence="2" id="KW-0805">Transcription regulation</keyword>
<dbReference type="GO" id="GO:0043565">
    <property type="term" value="F:sequence-specific DNA binding"/>
    <property type="evidence" value="ECO:0007669"/>
    <property type="project" value="InterPro"/>
</dbReference>
<dbReference type="InParanoid" id="A0A7J7BUG3"/>
<feature type="region of interest" description="Disordered" evidence="6">
    <location>
        <begin position="1"/>
        <end position="48"/>
    </location>
</feature>
<feature type="compositionally biased region" description="Basic and acidic residues" evidence="6">
    <location>
        <begin position="1"/>
        <end position="27"/>
    </location>
</feature>
<feature type="compositionally biased region" description="Basic and acidic residues" evidence="6">
    <location>
        <begin position="130"/>
        <end position="139"/>
    </location>
</feature>
<organism evidence="8 9">
    <name type="scientific">Tripterygium wilfordii</name>
    <name type="common">Thunder God vine</name>
    <dbReference type="NCBI Taxonomy" id="458696"/>
    <lineage>
        <taxon>Eukaryota</taxon>
        <taxon>Viridiplantae</taxon>
        <taxon>Streptophyta</taxon>
        <taxon>Embryophyta</taxon>
        <taxon>Tracheophyta</taxon>
        <taxon>Spermatophyta</taxon>
        <taxon>Magnoliopsida</taxon>
        <taxon>eudicotyledons</taxon>
        <taxon>Gunneridae</taxon>
        <taxon>Pentapetalae</taxon>
        <taxon>rosids</taxon>
        <taxon>fabids</taxon>
        <taxon>Celastrales</taxon>
        <taxon>Celastraceae</taxon>
        <taxon>Tripterygium</taxon>
    </lineage>
</organism>
<dbReference type="Pfam" id="PF03106">
    <property type="entry name" value="WRKY"/>
    <property type="match status" value="1"/>
</dbReference>
<feature type="compositionally biased region" description="Polar residues" evidence="6">
    <location>
        <begin position="147"/>
        <end position="174"/>
    </location>
</feature>
<evidence type="ECO:0000313" key="8">
    <source>
        <dbReference type="EMBL" id="KAF5725335.1"/>
    </source>
</evidence>
<dbReference type="FunFam" id="2.20.25.80:FF:000002">
    <property type="entry name" value="probable WRKY transcription factor 31"/>
    <property type="match status" value="1"/>
</dbReference>
<dbReference type="InterPro" id="IPR044810">
    <property type="entry name" value="WRKY_plant"/>
</dbReference>
<dbReference type="PANTHER" id="PTHR31429">
    <property type="entry name" value="WRKY TRANSCRIPTION FACTOR 36-RELATED"/>
    <property type="match status" value="1"/>
</dbReference>
<dbReference type="EMBL" id="JAAARO010000023">
    <property type="protein sequence ID" value="KAF5725335.1"/>
    <property type="molecule type" value="Genomic_DNA"/>
</dbReference>
<gene>
    <name evidence="8" type="ORF">HS088_TW23G00056</name>
</gene>
<dbReference type="InterPro" id="IPR036576">
    <property type="entry name" value="WRKY_dom_sf"/>
</dbReference>
<dbReference type="SUPFAM" id="SSF118290">
    <property type="entry name" value="WRKY DNA-binding domain"/>
    <property type="match status" value="1"/>
</dbReference>
<evidence type="ECO:0000256" key="4">
    <source>
        <dbReference type="ARBA" id="ARBA00023163"/>
    </source>
</evidence>
<dbReference type="GO" id="GO:0003700">
    <property type="term" value="F:DNA-binding transcription factor activity"/>
    <property type="evidence" value="ECO:0007669"/>
    <property type="project" value="InterPro"/>
</dbReference>
<feature type="compositionally biased region" description="Basic and acidic residues" evidence="6">
    <location>
        <begin position="175"/>
        <end position="185"/>
    </location>
</feature>
<dbReference type="InterPro" id="IPR003657">
    <property type="entry name" value="WRKY_dom"/>
</dbReference>
<protein>
    <submittedName>
        <fullName evidence="8">WRKY transcription factor 72</fullName>
    </submittedName>
</protein>
<dbReference type="GO" id="GO:0005634">
    <property type="term" value="C:nucleus"/>
    <property type="evidence" value="ECO:0007669"/>
    <property type="project" value="UniProtKB-SubCell"/>
</dbReference>
<comment type="subcellular location">
    <subcellularLocation>
        <location evidence="1">Nucleus</location>
    </subcellularLocation>
</comment>
<proteinExistence type="predicted"/>
<dbReference type="PANTHER" id="PTHR31429:SF24">
    <property type="entry name" value="WRKY TRANSCRIPTION FACTOR 72-RELATED"/>
    <property type="match status" value="1"/>
</dbReference>
<comment type="caution">
    <text evidence="8">The sequence shown here is derived from an EMBL/GenBank/DDBJ whole genome shotgun (WGS) entry which is preliminary data.</text>
</comment>
<dbReference type="SMART" id="SM00774">
    <property type="entry name" value="WRKY"/>
    <property type="match status" value="1"/>
</dbReference>
<feature type="domain" description="WRKY" evidence="7">
    <location>
        <begin position="228"/>
        <end position="294"/>
    </location>
</feature>
<keyword evidence="5" id="KW-0539">Nucleus</keyword>
<evidence type="ECO:0000256" key="3">
    <source>
        <dbReference type="ARBA" id="ARBA00023125"/>
    </source>
</evidence>
<accession>A0A7J7BUG3</accession>
<sequence>MEEKGVIHEAQEARKVIGVREESHDQLNLKPDSPNHADSGNNNKEGNIVKLESAKAEMGDVTEKNARLKMMLDRIETDCHSLQLQFFDILKKDQHPKKSVPDNDDDDAGEPDQLVSLCLGRRKSTPSSIESRKDDRNTRDEDDQDWKSSLTLGLESKLSTEAVSDHNTNPSSKNSVEEITNKEDEAGGETWPPRKIQRTMSGGSGDDDVNVAKPSHVKRVRVCVRARCDTPTMQDGCQWRKYGQKISKGNPCPRAYYRCTVAPACPVRKQVQRCVEDMSILITTYEGTHNHSLPFTATAMASTTSAAASMLLSGSSNSQSSDQLHGSSSSSFSIYDNSRPKHLYYPNTTTTTSSSALLPTITLDLTNPSPSSSSSTYFNKFSSIFHSSSRFPTSSLSFSSGDQSNSSLSTIWGNNGYHSFNNTLPYNNQTHMGSLSSAASQQALTETLAKAITSDPSFRSVVATAISSLVGANQGYQQGQREAIVQNLLQTLASSNTLPSQGEKEYASSYFNGLSMSPNSQTRSSLVQAAWPFSIVNSTTSIPPSKKKEQNS</sequence>
<evidence type="ECO:0000313" key="9">
    <source>
        <dbReference type="Proteomes" id="UP000593562"/>
    </source>
</evidence>
<evidence type="ECO:0000256" key="1">
    <source>
        <dbReference type="ARBA" id="ARBA00004123"/>
    </source>
</evidence>
<feature type="compositionally biased region" description="Polar residues" evidence="6">
    <location>
        <begin position="36"/>
        <end position="45"/>
    </location>
</feature>
<dbReference type="Gene3D" id="2.20.25.80">
    <property type="entry name" value="WRKY domain"/>
    <property type="match status" value="1"/>
</dbReference>
<dbReference type="PROSITE" id="PS50811">
    <property type="entry name" value="WRKY"/>
    <property type="match status" value="1"/>
</dbReference>
<dbReference type="FunCoup" id="A0A7J7BUG3">
    <property type="interactions" value="3"/>
</dbReference>
<evidence type="ECO:0000256" key="2">
    <source>
        <dbReference type="ARBA" id="ARBA00023015"/>
    </source>
</evidence>
<evidence type="ECO:0000259" key="7">
    <source>
        <dbReference type="PROSITE" id="PS50811"/>
    </source>
</evidence>
<evidence type="ECO:0000256" key="6">
    <source>
        <dbReference type="SAM" id="MobiDB-lite"/>
    </source>
</evidence>